<evidence type="ECO:0000313" key="2">
    <source>
        <dbReference type="Proteomes" id="UP001162501"/>
    </source>
</evidence>
<gene>
    <name evidence="1" type="ORF">MRATA1EN22A_LOCUS4602</name>
</gene>
<dbReference type="EMBL" id="OX596097">
    <property type="protein sequence ID" value="CAM9586235.1"/>
    <property type="molecule type" value="Genomic_DNA"/>
</dbReference>
<evidence type="ECO:0000313" key="1">
    <source>
        <dbReference type="EMBL" id="CAM9586235.1"/>
    </source>
</evidence>
<dbReference type="Proteomes" id="UP001162501">
    <property type="component" value="Chromosome 13"/>
</dbReference>
<proteinExistence type="predicted"/>
<organism evidence="1 2">
    <name type="scientific">Rangifer tarandus platyrhynchus</name>
    <name type="common">Svalbard reindeer</name>
    <dbReference type="NCBI Taxonomy" id="3082113"/>
    <lineage>
        <taxon>Eukaryota</taxon>
        <taxon>Metazoa</taxon>
        <taxon>Chordata</taxon>
        <taxon>Craniata</taxon>
        <taxon>Vertebrata</taxon>
        <taxon>Euteleostomi</taxon>
        <taxon>Mammalia</taxon>
        <taxon>Eutheria</taxon>
        <taxon>Laurasiatheria</taxon>
        <taxon>Artiodactyla</taxon>
        <taxon>Ruminantia</taxon>
        <taxon>Pecora</taxon>
        <taxon>Cervidae</taxon>
        <taxon>Odocoileinae</taxon>
        <taxon>Rangifer</taxon>
    </lineage>
</organism>
<protein>
    <submittedName>
        <fullName evidence="1">Uncharacterized protein</fullName>
    </submittedName>
</protein>
<sequence>MGYPEAEADGTAASALTDVNRAVLARTLGKHCEQVTQEDRKEPQLWTRLSERRAVGRGVCEIRTTYPVTGGWCSRHRRPLPGGSGGGVQAEGLEDVGKGHQLGPGDEERSRVEGFHKEPMAMREAPSRNCLPVSSSTGDTCPLGCSS</sequence>
<name>A0AC59YD31_RANTA</name>
<reference evidence="1" key="1">
    <citation type="submission" date="2023-05" db="EMBL/GenBank/DDBJ databases">
        <authorList>
            <consortium name="ELIXIR-Norway"/>
        </authorList>
    </citation>
    <scope>NUCLEOTIDE SEQUENCE</scope>
</reference>
<reference evidence="1" key="2">
    <citation type="submission" date="2025-03" db="EMBL/GenBank/DDBJ databases">
        <authorList>
            <consortium name="ELIXIR-Norway"/>
            <consortium name="Elixir Norway"/>
        </authorList>
    </citation>
    <scope>NUCLEOTIDE SEQUENCE</scope>
</reference>
<accession>A0AC59YD31</accession>